<reference evidence="4 5" key="1">
    <citation type="submission" date="2016-10" db="EMBL/GenBank/DDBJ databases">
        <authorList>
            <person name="de Groot N.N."/>
        </authorList>
    </citation>
    <scope>NUCLEOTIDE SEQUENCE [LARGE SCALE GENOMIC DNA]</scope>
    <source>
        <strain evidence="4 5">DSM 19981</strain>
    </source>
</reference>
<dbReference type="GO" id="GO:0016740">
    <property type="term" value="F:transferase activity"/>
    <property type="evidence" value="ECO:0007669"/>
    <property type="project" value="UniProtKB-KW"/>
</dbReference>
<dbReference type="CDD" id="cd06661">
    <property type="entry name" value="GGCT_like"/>
    <property type="match status" value="1"/>
</dbReference>
<dbReference type="InterPro" id="IPR009288">
    <property type="entry name" value="AIG2-like_dom"/>
</dbReference>
<evidence type="ECO:0000259" key="3">
    <source>
        <dbReference type="Pfam" id="PF06094"/>
    </source>
</evidence>
<dbReference type="InterPro" id="IPR036568">
    <property type="entry name" value="GGCT-like_sf"/>
</dbReference>
<keyword evidence="1 4" id="KW-0808">Transferase</keyword>
<feature type="domain" description="Gamma-glutamylcyclotransferase AIG2-like" evidence="3">
    <location>
        <begin position="3"/>
        <end position="101"/>
    </location>
</feature>
<dbReference type="Proteomes" id="UP000199473">
    <property type="component" value="Unassembled WGS sequence"/>
</dbReference>
<dbReference type="InterPro" id="IPR013024">
    <property type="entry name" value="GGCT-like"/>
</dbReference>
<dbReference type="EMBL" id="FOSQ01000006">
    <property type="protein sequence ID" value="SFK72228.1"/>
    <property type="molecule type" value="Genomic_DNA"/>
</dbReference>
<dbReference type="Gene3D" id="3.10.490.10">
    <property type="entry name" value="Gamma-glutamyl cyclotransferase-like"/>
    <property type="match status" value="1"/>
</dbReference>
<accession>A0A1I4BTX5</accession>
<evidence type="ECO:0000313" key="5">
    <source>
        <dbReference type="Proteomes" id="UP000199473"/>
    </source>
</evidence>
<dbReference type="RefSeq" id="WP_175533978.1">
    <property type="nucleotide sequence ID" value="NZ_FOSQ01000006.1"/>
</dbReference>
<dbReference type="PANTHER" id="PTHR31544">
    <property type="entry name" value="AIG2-LIKE PROTEIN D"/>
    <property type="match status" value="1"/>
</dbReference>
<dbReference type="SUPFAM" id="SSF110857">
    <property type="entry name" value="Gamma-glutamyl cyclotransferase-like"/>
    <property type="match status" value="1"/>
</dbReference>
<dbReference type="Pfam" id="PF06094">
    <property type="entry name" value="GGACT"/>
    <property type="match status" value="1"/>
</dbReference>
<evidence type="ECO:0000256" key="1">
    <source>
        <dbReference type="ARBA" id="ARBA00022679"/>
    </source>
</evidence>
<evidence type="ECO:0000256" key="2">
    <source>
        <dbReference type="ARBA" id="ARBA00030602"/>
    </source>
</evidence>
<dbReference type="InterPro" id="IPR045038">
    <property type="entry name" value="AIG2-like"/>
</dbReference>
<dbReference type="PANTHER" id="PTHR31544:SF2">
    <property type="entry name" value="AIG2-LIKE PROTEIN D"/>
    <property type="match status" value="1"/>
</dbReference>
<gene>
    <name evidence="4" type="ORF">SAMN02745775_106134</name>
</gene>
<dbReference type="STRING" id="1123062.SAMN02745775_106134"/>
<sequence>MRVFLYGTLLDPRVLAARAGRHGLRGVPAILPGWRRVALRGQPYPTLLRARCHSVHGLVVTLAGAPLRRLHAYEGAAYRLRPVRLRLSRGRLAALAWIAHPALAAAGSPWRTLP</sequence>
<proteinExistence type="predicted"/>
<protein>
    <recommendedName>
        <fullName evidence="2">Putative gamma-glutamylcyclotransferase</fullName>
    </recommendedName>
</protein>
<keyword evidence="5" id="KW-1185">Reference proteome</keyword>
<evidence type="ECO:0000313" key="4">
    <source>
        <dbReference type="EMBL" id="SFK72228.1"/>
    </source>
</evidence>
<name>A0A1I4BTX5_9PROT</name>
<organism evidence="4 5">
    <name type="scientific">Falsiroseomonas stagni DSM 19981</name>
    <dbReference type="NCBI Taxonomy" id="1123062"/>
    <lineage>
        <taxon>Bacteria</taxon>
        <taxon>Pseudomonadati</taxon>
        <taxon>Pseudomonadota</taxon>
        <taxon>Alphaproteobacteria</taxon>
        <taxon>Acetobacterales</taxon>
        <taxon>Roseomonadaceae</taxon>
        <taxon>Falsiroseomonas</taxon>
    </lineage>
</organism>
<dbReference type="AlphaFoldDB" id="A0A1I4BTX5"/>